<dbReference type="Proteomes" id="UP000236546">
    <property type="component" value="Unassembled WGS sequence"/>
</dbReference>
<dbReference type="EMBL" id="MTYH01000106">
    <property type="protein sequence ID" value="PNP38265.1"/>
    <property type="molecule type" value="Genomic_DNA"/>
</dbReference>
<accession>A0A2K0SYB1</accession>
<proteinExistence type="predicted"/>
<sequence>MESSTITATTSTDVSDAWSHKATRGSPPPTLQPGQGEAIHSGSPLPTEGLGKKNDKNTQNNALREVGAQFPAIDLPMNKDFDLDP</sequence>
<name>A0A2K0SYB1_9HYPO</name>
<evidence type="ECO:0000256" key="1">
    <source>
        <dbReference type="SAM" id="MobiDB-lite"/>
    </source>
</evidence>
<dbReference type="AlphaFoldDB" id="A0A2K0SYB1"/>
<evidence type="ECO:0000313" key="3">
    <source>
        <dbReference type="Proteomes" id="UP000236546"/>
    </source>
</evidence>
<feature type="compositionally biased region" description="Polar residues" evidence="1">
    <location>
        <begin position="1"/>
        <end position="14"/>
    </location>
</feature>
<dbReference type="OrthoDB" id="10353277at2759"/>
<protein>
    <submittedName>
        <fullName evidence="2">Uncharacterized protein</fullName>
    </submittedName>
</protein>
<evidence type="ECO:0000313" key="2">
    <source>
        <dbReference type="EMBL" id="PNP38265.1"/>
    </source>
</evidence>
<reference evidence="2 3" key="1">
    <citation type="submission" date="2017-02" db="EMBL/GenBank/DDBJ databases">
        <title>Genomes of Trichoderma spp. with biocontrol activity.</title>
        <authorList>
            <person name="Gardiner D."/>
            <person name="Kazan K."/>
            <person name="Vos C."/>
            <person name="Harvey P."/>
        </authorList>
    </citation>
    <scope>NUCLEOTIDE SEQUENCE [LARGE SCALE GENOMIC DNA]</scope>
    <source>
        <strain evidence="2 3">A5MH</strain>
    </source>
</reference>
<organism evidence="2 3">
    <name type="scientific">Trichoderma gamsii</name>
    <dbReference type="NCBI Taxonomy" id="398673"/>
    <lineage>
        <taxon>Eukaryota</taxon>
        <taxon>Fungi</taxon>
        <taxon>Dikarya</taxon>
        <taxon>Ascomycota</taxon>
        <taxon>Pezizomycotina</taxon>
        <taxon>Sordariomycetes</taxon>
        <taxon>Hypocreomycetidae</taxon>
        <taxon>Hypocreales</taxon>
        <taxon>Hypocreaceae</taxon>
        <taxon>Trichoderma</taxon>
    </lineage>
</organism>
<feature type="region of interest" description="Disordered" evidence="1">
    <location>
        <begin position="1"/>
        <end position="85"/>
    </location>
</feature>
<gene>
    <name evidence="2" type="ORF">TGAMA5MH_09838</name>
</gene>
<comment type="caution">
    <text evidence="2">The sequence shown here is derived from an EMBL/GenBank/DDBJ whole genome shotgun (WGS) entry which is preliminary data.</text>
</comment>